<feature type="region of interest" description="Disordered" evidence="2">
    <location>
        <begin position="1561"/>
        <end position="1620"/>
    </location>
</feature>
<feature type="coiled-coil region" evidence="1">
    <location>
        <begin position="1444"/>
        <end position="1471"/>
    </location>
</feature>
<organism evidence="3 4">
    <name type="scientific">Angomonas deanei</name>
    <dbReference type="NCBI Taxonomy" id="59799"/>
    <lineage>
        <taxon>Eukaryota</taxon>
        <taxon>Discoba</taxon>
        <taxon>Euglenozoa</taxon>
        <taxon>Kinetoplastea</taxon>
        <taxon>Metakinetoplastina</taxon>
        <taxon>Trypanosomatida</taxon>
        <taxon>Trypanosomatidae</taxon>
        <taxon>Strigomonadinae</taxon>
        <taxon>Angomonas</taxon>
    </lineage>
</organism>
<evidence type="ECO:0000313" key="4">
    <source>
        <dbReference type="Proteomes" id="UP000515908"/>
    </source>
</evidence>
<feature type="coiled-coil region" evidence="1">
    <location>
        <begin position="727"/>
        <end position="754"/>
    </location>
</feature>
<dbReference type="EMBL" id="LR877146">
    <property type="protein sequence ID" value="CAD2213482.1"/>
    <property type="molecule type" value="Genomic_DNA"/>
</dbReference>
<gene>
    <name evidence="3" type="ORF">ADEAN_000092300</name>
</gene>
<proteinExistence type="predicted"/>
<name>A0A7G2C6B6_9TRYP</name>
<protein>
    <submittedName>
        <fullName evidence="3">Uncharacterized protein</fullName>
    </submittedName>
</protein>
<evidence type="ECO:0000313" key="3">
    <source>
        <dbReference type="EMBL" id="CAD2213482.1"/>
    </source>
</evidence>
<evidence type="ECO:0000256" key="1">
    <source>
        <dbReference type="SAM" id="Coils"/>
    </source>
</evidence>
<dbReference type="VEuPathDB" id="TriTrypDB:ADEAN_000092300"/>
<keyword evidence="4" id="KW-1185">Reference proteome</keyword>
<feature type="coiled-coil region" evidence="1">
    <location>
        <begin position="923"/>
        <end position="957"/>
    </location>
</feature>
<feature type="compositionally biased region" description="Basic and acidic residues" evidence="2">
    <location>
        <begin position="1578"/>
        <end position="1589"/>
    </location>
</feature>
<keyword evidence="1" id="KW-0175">Coiled coil</keyword>
<feature type="coiled-coil region" evidence="1">
    <location>
        <begin position="505"/>
        <end position="535"/>
    </location>
</feature>
<evidence type="ECO:0000256" key="2">
    <source>
        <dbReference type="SAM" id="MobiDB-lite"/>
    </source>
</evidence>
<feature type="coiled-coil region" evidence="1">
    <location>
        <begin position="1263"/>
        <end position="1297"/>
    </location>
</feature>
<dbReference type="PANTHER" id="PTHR23159">
    <property type="entry name" value="CENTROSOMAL PROTEIN 2"/>
    <property type="match status" value="1"/>
</dbReference>
<dbReference type="Proteomes" id="UP000515908">
    <property type="component" value="Chromosome 02"/>
</dbReference>
<sequence length="1675" mass="192944">MEEIQVVSDILGKLEGIVREVQRSDDSLAKEPLDERFRGDLYHNIDKKQREALALLQNGFEHLYAFYRETEKNAKRLVNVHEKEVQLSSAKKVMKRYFDTHAKLQDEQRDYYEECVRLEQIKVNNLMEDAVNRIAAQTARSTASKVFHIWHRKLKQKVIEKTQQCNSMKWAESVSSLSQREAEMNWRKRVLARWYYRASKKQIRRLGAENSELERQVLFFQQQAHDAQKALSEHLSDEKSKSLMLQDSKNRECEILDEEVDRLKLAVEELTDEFGERSRTYIRQQEELQSFFHTKEAKLKALVVQLQHNVEEEKQFRESRCSEYETLLEKLSSHYAQQRIHFGSIHEEKMTFVSNTLSKFASAAIDRNVNLGRTVKELQASVDLLSPLSGRVAFLDGELKKSTRLLTAAKNESHSYKNKLMEEKAASGIQHRNALRLKDQLLVSRYFSDWWTGTQAAKVHRLTQEKEEYATSLLQVKNTLASRTKEGNEAERLWRNRIATLSDTLLHTQEEVTSLRQQRAALEEQNEGLREQEVKHASDTIELKAQLRQLRESALHTSLNALCLQEEGKRCQLMTSEIKEWDFFLQSDRRALCFAYKAVSYTVEELSKVNAEWYQHCDAIEQSGKEKLRLFKIRCAEDRQAGIEERMRGTYFFRWMGMSEKHKLTARCDAKIEELIQLNQSRQAKLEAEYVQKLEDCQAYWRDIVETNRKHYHNAAEEERRIAAANVEGLHQTISDLGLEVEQLTEQCAVLQGREAAAASRARDQETTLAKTKEDLNTTLRKLFLAECVEAKRSRYSDALQSQSDLLMCGMRQAWSISLQSAVTAHRKEVQRAEDVTQRQKVTLEANRDLIERLSTQAVTNFGAAYFSRWQLWAREKKRTNNNRRLNGLFYNVQHFLSAKEDSFLHFCTLKENVYFAATDSLVGDLEDKVAVLSENMKRGRDEISNLRREIATLQKGSIVSEDQLSYLGTTVELLQTKLKERDRQLAAHASDFDEYKVLSELQSRYWVETSTLLCSYYVQHANELAEHVKRLVPQLCDSPVDAAKCQRMEELLREGKYNTIAEELPSSPLTEMDSEPVTRMAEVLRTLSFYFKEKSESASNAHCETLQQLDGAKAIIKSLQETIARLEPDREEALKSEAQLKEEVQLLVSRMEALERERGALRQVNGEACLNTLATKYEAVLDNFIDDIQDRRQTFYTVNGILGEVDEFTADLMMRFNRNAEEMRHVLQTVPMKEGLKPPDVISPNSSIVSSEDNFPEEDVQVNKDREQITQLEQLLVQTKLELAHTKEEVENLKTLGSLGDVALWKDQASEDYCDLHLSLSYQEILSMYCVFQERFSVVMAALREAKTQSTDATALDATTKTTARLQETISSLLRRVEGNNAIHQKEMHDLEVHYSEKMNALQRKLDEMEKESAAGVASHVETVKTLLQDEFEAKRGEYLRQLNVAISEKEEMEGENVFLREQLIRKEAEEERGIPLLDGLWAYFDAFPLSIVTEKSAYVADCFYALGVDTSHEKVQALEYQTEQLETENMQMKEKLSCLEAPSVQLSSVQENDQVTLNQAVRPTQPPAADPNSTRDLGDTHTSEPHHPSPVPSPRHPSTDPIRTGRVSSSQQSASLESLDVSQSLLRYSKMLSTQNERNSQRLNDAYALSNEVEDILSQGNRIRRLAEQSGML</sequence>
<feature type="coiled-coil region" evidence="1">
    <location>
        <begin position="196"/>
        <end position="273"/>
    </location>
</feature>
<dbReference type="PANTHER" id="PTHR23159:SF31">
    <property type="entry name" value="CENTROSOME-ASSOCIATED PROTEIN CEP250 ISOFORM X1"/>
    <property type="match status" value="1"/>
</dbReference>
<accession>A0A7G2C6B6</accession>
<reference evidence="3 4" key="1">
    <citation type="submission" date="2020-08" db="EMBL/GenBank/DDBJ databases">
        <authorList>
            <person name="Newling K."/>
            <person name="Davey J."/>
            <person name="Forrester S."/>
        </authorList>
    </citation>
    <scope>NUCLEOTIDE SEQUENCE [LARGE SCALE GENOMIC DNA]</scope>
    <source>
        <strain evidence="4">Crithidia deanei Carvalho (ATCC PRA-265)</strain>
    </source>
</reference>
<feature type="compositionally biased region" description="Low complexity" evidence="2">
    <location>
        <begin position="1610"/>
        <end position="1620"/>
    </location>
</feature>